<protein>
    <submittedName>
        <fullName evidence="3">Uncharacterized protein</fullName>
    </submittedName>
</protein>
<sequence length="100" mass="9970">MHTLLTSAVVLADSVDLDTNTVTPGVLGFLMVAAIGAALYFLMRSMSGKLGTLRGAEEAERAEADADADGAETGEARAGVAASDAAATEDDPSDGSAPKA</sequence>
<feature type="compositionally biased region" description="Low complexity" evidence="1">
    <location>
        <begin position="73"/>
        <end position="86"/>
    </location>
</feature>
<comment type="caution">
    <text evidence="3">The sequence shown here is derived from an EMBL/GenBank/DDBJ whole genome shotgun (WGS) entry which is preliminary data.</text>
</comment>
<dbReference type="AlphaFoldDB" id="A0A7Z0ELD6"/>
<dbReference type="RefSeq" id="WP_179822782.1">
    <property type="nucleotide sequence ID" value="NZ_JACCFS010000001.1"/>
</dbReference>
<dbReference type="EMBL" id="JACCFS010000001">
    <property type="protein sequence ID" value="NYJ34237.1"/>
    <property type="molecule type" value="Genomic_DNA"/>
</dbReference>
<reference evidence="3 4" key="1">
    <citation type="submission" date="2020-07" db="EMBL/GenBank/DDBJ databases">
        <title>Sequencing the genomes of 1000 actinobacteria strains.</title>
        <authorList>
            <person name="Klenk H.-P."/>
        </authorList>
    </citation>
    <scope>NUCLEOTIDE SEQUENCE [LARGE SCALE GENOMIC DNA]</scope>
    <source>
        <strain evidence="3 4">DSM 44442</strain>
    </source>
</reference>
<keyword evidence="2" id="KW-0472">Membrane</keyword>
<keyword evidence="2" id="KW-0812">Transmembrane</keyword>
<evidence type="ECO:0000313" key="3">
    <source>
        <dbReference type="EMBL" id="NYJ34237.1"/>
    </source>
</evidence>
<name>A0A7Z0ELD6_9ACTN</name>
<feature type="region of interest" description="Disordered" evidence="1">
    <location>
        <begin position="53"/>
        <end position="100"/>
    </location>
</feature>
<proteinExistence type="predicted"/>
<feature type="transmembrane region" description="Helical" evidence="2">
    <location>
        <begin position="24"/>
        <end position="43"/>
    </location>
</feature>
<evidence type="ECO:0000256" key="1">
    <source>
        <dbReference type="SAM" id="MobiDB-lite"/>
    </source>
</evidence>
<evidence type="ECO:0000313" key="4">
    <source>
        <dbReference type="Proteomes" id="UP000572051"/>
    </source>
</evidence>
<keyword evidence="4" id="KW-1185">Reference proteome</keyword>
<accession>A0A7Z0ELD6</accession>
<gene>
    <name evidence="3" type="ORF">HNR10_002118</name>
</gene>
<evidence type="ECO:0000256" key="2">
    <source>
        <dbReference type="SAM" id="Phobius"/>
    </source>
</evidence>
<dbReference type="Proteomes" id="UP000572051">
    <property type="component" value="Unassembled WGS sequence"/>
</dbReference>
<feature type="compositionally biased region" description="Basic and acidic residues" evidence="1">
    <location>
        <begin position="55"/>
        <end position="64"/>
    </location>
</feature>
<keyword evidence="2" id="KW-1133">Transmembrane helix</keyword>
<organism evidence="3 4">
    <name type="scientific">Nocardiopsis aegyptia</name>
    <dbReference type="NCBI Taxonomy" id="220378"/>
    <lineage>
        <taxon>Bacteria</taxon>
        <taxon>Bacillati</taxon>
        <taxon>Actinomycetota</taxon>
        <taxon>Actinomycetes</taxon>
        <taxon>Streptosporangiales</taxon>
        <taxon>Nocardiopsidaceae</taxon>
        <taxon>Nocardiopsis</taxon>
    </lineage>
</organism>